<evidence type="ECO:0008006" key="3">
    <source>
        <dbReference type="Google" id="ProtNLM"/>
    </source>
</evidence>
<proteinExistence type="predicted"/>
<gene>
    <name evidence="1" type="ORF">ABIE13_001396</name>
</gene>
<dbReference type="EMBL" id="JBEPSH010000002">
    <property type="protein sequence ID" value="MET4576296.1"/>
    <property type="molecule type" value="Genomic_DNA"/>
</dbReference>
<dbReference type="Proteomes" id="UP001549320">
    <property type="component" value="Unassembled WGS sequence"/>
</dbReference>
<evidence type="ECO:0000313" key="1">
    <source>
        <dbReference type="EMBL" id="MET4576296.1"/>
    </source>
</evidence>
<accession>A0ABV2Q5I2</accession>
<evidence type="ECO:0000313" key="2">
    <source>
        <dbReference type="Proteomes" id="UP001549320"/>
    </source>
</evidence>
<reference evidence="1 2" key="1">
    <citation type="submission" date="2024-06" db="EMBL/GenBank/DDBJ databases">
        <title>Sorghum-associated microbial communities from plants grown in Nebraska, USA.</title>
        <authorList>
            <person name="Schachtman D."/>
        </authorList>
    </citation>
    <scope>NUCLEOTIDE SEQUENCE [LARGE SCALE GENOMIC DNA]</scope>
    <source>
        <strain evidence="1 2">2709</strain>
    </source>
</reference>
<organism evidence="1 2">
    <name type="scientific">Ottowia thiooxydans</name>
    <dbReference type="NCBI Taxonomy" id="219182"/>
    <lineage>
        <taxon>Bacteria</taxon>
        <taxon>Pseudomonadati</taxon>
        <taxon>Pseudomonadota</taxon>
        <taxon>Betaproteobacteria</taxon>
        <taxon>Burkholderiales</taxon>
        <taxon>Comamonadaceae</taxon>
        <taxon>Ottowia</taxon>
    </lineage>
</organism>
<comment type="caution">
    <text evidence="1">The sequence shown here is derived from an EMBL/GenBank/DDBJ whole genome shotgun (WGS) entry which is preliminary data.</text>
</comment>
<name>A0ABV2Q5I2_9BURK</name>
<dbReference type="Pfam" id="PF09998">
    <property type="entry name" value="DUF2239"/>
    <property type="match status" value="1"/>
</dbReference>
<protein>
    <recommendedName>
        <fullName evidence="3">DUF2239 domain-containing protein</fullName>
    </recommendedName>
</protein>
<sequence>MMNNDPSSSDELTYTAFAAGKQLAHGSLADIAQALSALDLGDASVLVFNDLTCEPVDTPPSEDQLAKMSASALRVMPGSLEPAPAPAVGRPRLGVVAREVTLLPRHWQWLSAQQGGASAALRRLVDEARRTHADRDMQRAATERAYRFMSAIAGHEAGFEEASRALFAYDEASFLTHTDSWPPDVRKHLLSLTRNAFKNEARP</sequence>
<dbReference type="RefSeq" id="WP_354442303.1">
    <property type="nucleotide sequence ID" value="NZ_JBEPSH010000002.1"/>
</dbReference>
<dbReference type="InterPro" id="IPR018715">
    <property type="entry name" value="DUF2239"/>
</dbReference>
<keyword evidence="2" id="KW-1185">Reference proteome</keyword>